<evidence type="ECO:0000256" key="1">
    <source>
        <dbReference type="ARBA" id="ARBA00022729"/>
    </source>
</evidence>
<dbReference type="RefSeq" id="WP_005987673.1">
    <property type="nucleotide sequence ID" value="NZ_JH470340.1"/>
</dbReference>
<dbReference type="AlphaFoldDB" id="G9PHP4"/>
<dbReference type="OrthoDB" id="9766277at2"/>
<dbReference type="InterPro" id="IPR023346">
    <property type="entry name" value="Lysozyme-like_dom_sf"/>
</dbReference>
<feature type="region of interest" description="Disordered" evidence="2">
    <location>
        <begin position="220"/>
        <end position="243"/>
    </location>
</feature>
<gene>
    <name evidence="4" type="ORF">HMPREF0045_01768</name>
</gene>
<dbReference type="eggNOG" id="COG3583">
    <property type="taxonomic scope" value="Bacteria"/>
</dbReference>
<dbReference type="SMART" id="SM01208">
    <property type="entry name" value="G5"/>
    <property type="match status" value="1"/>
</dbReference>
<dbReference type="SUPFAM" id="SSF53955">
    <property type="entry name" value="Lysozyme-like"/>
    <property type="match status" value="1"/>
</dbReference>
<keyword evidence="5" id="KW-1185">Reference proteome</keyword>
<accession>G9PHP4</accession>
<protein>
    <recommendedName>
        <fullName evidence="3">G5 domain-containing protein</fullName>
    </recommendedName>
</protein>
<dbReference type="EMBL" id="ACRN01000016">
    <property type="protein sequence ID" value="EHM87183.1"/>
    <property type="molecule type" value="Genomic_DNA"/>
</dbReference>
<dbReference type="Proteomes" id="UP000003822">
    <property type="component" value="Unassembled WGS sequence"/>
</dbReference>
<dbReference type="Pfam" id="PF03990">
    <property type="entry name" value="DUF348"/>
    <property type="match status" value="1"/>
</dbReference>
<evidence type="ECO:0000256" key="2">
    <source>
        <dbReference type="SAM" id="MobiDB-lite"/>
    </source>
</evidence>
<dbReference type="PROSITE" id="PS51109">
    <property type="entry name" value="G5"/>
    <property type="match status" value="1"/>
</dbReference>
<dbReference type="Gene3D" id="1.10.530.10">
    <property type="match status" value="1"/>
</dbReference>
<reference evidence="4 5" key="1">
    <citation type="submission" date="2011-10" db="EMBL/GenBank/DDBJ databases">
        <title>The Genome Sequence of Actinomyces graevenitzii C83.</title>
        <authorList>
            <consortium name="The Broad Institute Genome Sequencing Platform"/>
            <consortium name="The Broad Institute Genome Sequencing Center for Infectious Disease"/>
            <person name="Earl A."/>
            <person name="Ward D."/>
            <person name="Feldgarden M."/>
            <person name="Gevers D."/>
            <person name="Sibley C.D."/>
            <person name="Field T.R."/>
            <person name="Grinwis M."/>
            <person name="Eshaghurshan C.S."/>
            <person name="Surette M.G."/>
            <person name="Young S.K."/>
            <person name="Zeng Q."/>
            <person name="Gargeya S."/>
            <person name="Fitzgerald M."/>
            <person name="Haas B."/>
            <person name="Abouelleil A."/>
            <person name="Alvarado L."/>
            <person name="Arachchi H.M."/>
            <person name="Berlin A."/>
            <person name="Brown A."/>
            <person name="Chapman S.B."/>
            <person name="Chen Z."/>
            <person name="Dunbar C."/>
            <person name="Freedman E."/>
            <person name="Gearin G."/>
            <person name="Goldberg J."/>
            <person name="Griggs A."/>
            <person name="Gujja S."/>
            <person name="Heiman D."/>
            <person name="Howarth C."/>
            <person name="Larson L."/>
            <person name="Lui A."/>
            <person name="MacDonald P.J.P."/>
            <person name="Montmayeur A."/>
            <person name="Murphy C."/>
            <person name="Neiman D."/>
            <person name="Pearson M."/>
            <person name="Priest M."/>
            <person name="Roberts A."/>
            <person name="Saif S."/>
            <person name="Shea T."/>
            <person name="Shenoy N."/>
            <person name="Sisk P."/>
            <person name="Stolte C."/>
            <person name="Sykes S."/>
            <person name="Wortman J."/>
            <person name="Nusbaum C."/>
            <person name="Birren B."/>
        </authorList>
    </citation>
    <scope>NUCLEOTIDE SEQUENCE [LARGE SCALE GENOMIC DNA]</scope>
    <source>
        <strain evidence="4 5">C83</strain>
    </source>
</reference>
<organism evidence="4 5">
    <name type="scientific">Actinomyces graevenitzii C83</name>
    <dbReference type="NCBI Taxonomy" id="435830"/>
    <lineage>
        <taxon>Bacteria</taxon>
        <taxon>Bacillati</taxon>
        <taxon>Actinomycetota</taxon>
        <taxon>Actinomycetes</taxon>
        <taxon>Actinomycetales</taxon>
        <taxon>Actinomycetaceae</taxon>
        <taxon>Actinomyces</taxon>
    </lineage>
</organism>
<evidence type="ECO:0000313" key="4">
    <source>
        <dbReference type="EMBL" id="EHM87183.1"/>
    </source>
</evidence>
<dbReference type="HOGENOM" id="CLU_059319_0_1_11"/>
<comment type="caution">
    <text evidence="4">The sequence shown here is derived from an EMBL/GenBank/DDBJ whole genome shotgun (WGS) entry which is preliminary data.</text>
</comment>
<name>G9PHP4_9ACTO</name>
<keyword evidence="1" id="KW-0732">Signal</keyword>
<feature type="domain" description="G5" evidence="3">
    <location>
        <begin position="136"/>
        <end position="216"/>
    </location>
</feature>
<dbReference type="STRING" id="435830.HMPREF0045_01768"/>
<proteinExistence type="predicted"/>
<dbReference type="InterPro" id="IPR011098">
    <property type="entry name" value="G5_dom"/>
</dbReference>
<dbReference type="InterPro" id="IPR007137">
    <property type="entry name" value="DUF348"/>
</dbReference>
<sequence length="349" mass="35331">MGRHAQKATPASAVSALFSQVGTGNVVYRAGGVAMALSLAVSGGAFAAVQMNNGVNTDANKAALTHAALGLSAQPTSNAEESVNYKLVVDGKTISASTQADTWGQALSDAGVSVDDNDTASVDLTAAPVDGAVVTVVHASVTQTNVDTAIKAGTTEKPDPTLAKGEKKVETEGVDGISRTVYNVVTRGGKEVSRTVVSTAVVKPATNAVVLVGTKEATAPAATTTPATPSNSSSSSSGGNATLAAAGTDAASAQAIAKSMMSSYGWDDTQFSCLVKLWNRESGWNYQAYNASSGATGIPQALPGSKMASAGSDWATNPATQIKWGLGYISERYSNPCGAWAHSESVGWY</sequence>
<dbReference type="Gene3D" id="2.20.230.10">
    <property type="entry name" value="Resuscitation-promoting factor rpfb"/>
    <property type="match status" value="1"/>
</dbReference>
<dbReference type="PATRIC" id="fig|435830.3.peg.1701"/>
<evidence type="ECO:0000313" key="5">
    <source>
        <dbReference type="Proteomes" id="UP000003822"/>
    </source>
</evidence>
<dbReference type="Pfam" id="PF07501">
    <property type="entry name" value="G5"/>
    <property type="match status" value="1"/>
</dbReference>
<evidence type="ECO:0000259" key="3">
    <source>
        <dbReference type="PROSITE" id="PS51109"/>
    </source>
</evidence>